<protein>
    <submittedName>
        <fullName evidence="3">Uncharacterized protein</fullName>
    </submittedName>
</protein>
<evidence type="ECO:0000313" key="3">
    <source>
        <dbReference type="EMBL" id="RLJ24047.1"/>
    </source>
</evidence>
<dbReference type="AlphaFoldDB" id="A0A497U2M0"/>
<name>A0A497U2M0_9FLAO</name>
<evidence type="ECO:0000313" key="4">
    <source>
        <dbReference type="Proteomes" id="UP000233767"/>
    </source>
</evidence>
<feature type="transmembrane region" description="Helical" evidence="1">
    <location>
        <begin position="82"/>
        <end position="107"/>
    </location>
</feature>
<feature type="transmembrane region" description="Helical" evidence="1">
    <location>
        <begin position="45"/>
        <end position="70"/>
    </location>
</feature>
<sequence length="148" mass="17862">MENIKNKQHYKFIIFSFILINIWTLYGFFDYFTDKDLIFHGLGLFIFYIYSIFSCLIFGAILILLRILYFKKERKNKLRTNFFYLFTGIFNTYIFIVWLVCLSLKILPIDDPIIFYLLGNLVISIFILLDIYYKKNLKTTNHAVVRDI</sequence>
<gene>
    <name evidence="2" type="ORF">B0G92_2754</name>
    <name evidence="3" type="ORF">CLV50_2764</name>
</gene>
<evidence type="ECO:0000256" key="1">
    <source>
        <dbReference type="SAM" id="Phobius"/>
    </source>
</evidence>
<dbReference type="Proteomes" id="UP000275027">
    <property type="component" value="Unassembled WGS sequence"/>
</dbReference>
<dbReference type="EMBL" id="RCCB01000013">
    <property type="protein sequence ID" value="RLJ24047.1"/>
    <property type="molecule type" value="Genomic_DNA"/>
</dbReference>
<reference evidence="2 4" key="1">
    <citation type="submission" date="2017-12" db="EMBL/GenBank/DDBJ databases">
        <title>Genomic Encyclopedia of Type Strains, Phase III (KMG-III): the genomes of soil and plant-associated and newly described type strains.</title>
        <authorList>
            <person name="Whitman W."/>
        </authorList>
    </citation>
    <scope>NUCLEOTIDE SEQUENCE [LARGE SCALE GENOMIC DNA]</scope>
    <source>
        <strain evidence="2 4">IP-10</strain>
    </source>
</reference>
<accession>A0A497U2M0</accession>
<keyword evidence="4" id="KW-1185">Reference proteome</keyword>
<reference evidence="3 5" key="2">
    <citation type="submission" date="2018-10" db="EMBL/GenBank/DDBJ databases">
        <title>Genomic Encyclopedia of Archaeal and Bacterial Type Strains, Phase II (KMG-II): from individual species to whole genera.</title>
        <authorList>
            <person name="Goeker M."/>
        </authorList>
    </citation>
    <scope>NUCLEOTIDE SEQUENCE [LARGE SCALE GENOMIC DNA]</scope>
    <source>
        <strain evidence="3 5">DSM 21886</strain>
    </source>
</reference>
<organism evidence="3 5">
    <name type="scientific">Flavobacterium lindanitolerans</name>
    <dbReference type="NCBI Taxonomy" id="428988"/>
    <lineage>
        <taxon>Bacteria</taxon>
        <taxon>Pseudomonadati</taxon>
        <taxon>Bacteroidota</taxon>
        <taxon>Flavobacteriia</taxon>
        <taxon>Flavobacteriales</taxon>
        <taxon>Flavobacteriaceae</taxon>
        <taxon>Flavobacterium</taxon>
    </lineage>
</organism>
<proteinExistence type="predicted"/>
<evidence type="ECO:0000313" key="2">
    <source>
        <dbReference type="EMBL" id="PKW20604.1"/>
    </source>
</evidence>
<dbReference type="Proteomes" id="UP000233767">
    <property type="component" value="Unassembled WGS sequence"/>
</dbReference>
<feature type="transmembrane region" description="Helical" evidence="1">
    <location>
        <begin position="113"/>
        <end position="133"/>
    </location>
</feature>
<evidence type="ECO:0000313" key="5">
    <source>
        <dbReference type="Proteomes" id="UP000275027"/>
    </source>
</evidence>
<keyword evidence="1" id="KW-1133">Transmembrane helix</keyword>
<keyword evidence="1" id="KW-0472">Membrane</keyword>
<keyword evidence="1" id="KW-0812">Transmembrane</keyword>
<comment type="caution">
    <text evidence="3">The sequence shown here is derived from an EMBL/GenBank/DDBJ whole genome shotgun (WGS) entry which is preliminary data.</text>
</comment>
<feature type="transmembrane region" description="Helical" evidence="1">
    <location>
        <begin position="12"/>
        <end position="33"/>
    </location>
</feature>
<dbReference type="EMBL" id="PJND01000009">
    <property type="protein sequence ID" value="PKW20604.1"/>
    <property type="molecule type" value="Genomic_DNA"/>
</dbReference>